<gene>
    <name evidence="2" type="ORF">QWY20_11400</name>
</gene>
<dbReference type="RefSeq" id="WP_330129139.1">
    <property type="nucleotide sequence ID" value="NZ_JAUHLI010000010.1"/>
</dbReference>
<comment type="caution">
    <text evidence="2">The sequence shown here is derived from an EMBL/GenBank/DDBJ whole genome shotgun (WGS) entry which is preliminary data.</text>
</comment>
<name>A0ABU7J6L6_9GAMM</name>
<feature type="domain" description="HipA-like kinase" evidence="1">
    <location>
        <begin position="4"/>
        <end position="237"/>
    </location>
</feature>
<dbReference type="Pfam" id="PF20613">
    <property type="entry name" value="HipA_2"/>
    <property type="match status" value="1"/>
</dbReference>
<dbReference type="InterPro" id="IPR046748">
    <property type="entry name" value="HipA_2"/>
</dbReference>
<dbReference type="Proteomes" id="UP001336314">
    <property type="component" value="Unassembled WGS sequence"/>
</dbReference>
<dbReference type="EMBL" id="JAUHLI010000010">
    <property type="protein sequence ID" value="MEE2002059.1"/>
    <property type="molecule type" value="Genomic_DNA"/>
</dbReference>
<accession>A0ABU7J6L6</accession>
<evidence type="ECO:0000313" key="3">
    <source>
        <dbReference type="Proteomes" id="UP001336314"/>
    </source>
</evidence>
<protein>
    <recommendedName>
        <fullName evidence="1">HipA-like kinase domain-containing protein</fullName>
    </recommendedName>
</protein>
<sequence>MLEVIEIQTKAAQGRTEPYLCRLSDNQLYYIKGPQAGPRGLINEAVCAWLGQKLQLNIPDFCCAYLPPDILKYDAQARRVLGDGDTVVFGSRLIPDLIEITYSNALKLPAQFARDLFLFDYWIKNEDRTMTEHSGNPNLFYRAGSDNYVVLDHNLAFDEDYNFGRNAYLHPGYKVWLSSQRDVLWQDHYSAKLTIALQGFEQYAATLPATWLDDEADYLQQIRRTLLQYNDDEFWEVLI</sequence>
<organism evidence="2 3">
    <name type="scientific">Alkalimonas cellulosilytica</name>
    <dbReference type="NCBI Taxonomy" id="3058395"/>
    <lineage>
        <taxon>Bacteria</taxon>
        <taxon>Pseudomonadati</taxon>
        <taxon>Pseudomonadota</taxon>
        <taxon>Gammaproteobacteria</taxon>
        <taxon>Alkalimonas</taxon>
    </lineage>
</organism>
<proteinExistence type="predicted"/>
<evidence type="ECO:0000259" key="1">
    <source>
        <dbReference type="Pfam" id="PF20613"/>
    </source>
</evidence>
<keyword evidence="3" id="KW-1185">Reference proteome</keyword>
<reference evidence="2 3" key="1">
    <citation type="submission" date="2023-07" db="EMBL/GenBank/DDBJ databases">
        <title>Alkalimonas sp., MEB108 novel, alkaliphilic bacterium isolated from Lonar Lake, India.</title>
        <authorList>
            <person name="Joshi A."/>
            <person name="Thite S."/>
        </authorList>
    </citation>
    <scope>NUCLEOTIDE SEQUENCE [LARGE SCALE GENOMIC DNA]</scope>
    <source>
        <strain evidence="2 3">MEB108</strain>
    </source>
</reference>
<evidence type="ECO:0000313" key="2">
    <source>
        <dbReference type="EMBL" id="MEE2002059.1"/>
    </source>
</evidence>